<gene>
    <name evidence="1" type="ORF">PT974_05354</name>
</gene>
<accession>A0ABR0SIF7</accession>
<dbReference type="SUPFAM" id="SSF52777">
    <property type="entry name" value="CoA-dependent acyltransferases"/>
    <property type="match status" value="2"/>
</dbReference>
<comment type="caution">
    <text evidence="1">The sequence shown here is derived from an EMBL/GenBank/DDBJ whole genome shotgun (WGS) entry which is preliminary data.</text>
</comment>
<dbReference type="PANTHER" id="PTHR45527:SF1">
    <property type="entry name" value="FATTY ACID SYNTHASE"/>
    <property type="match status" value="1"/>
</dbReference>
<organism evidence="1 2">
    <name type="scientific">Cladobotryum mycophilum</name>
    <dbReference type="NCBI Taxonomy" id="491253"/>
    <lineage>
        <taxon>Eukaryota</taxon>
        <taxon>Fungi</taxon>
        <taxon>Dikarya</taxon>
        <taxon>Ascomycota</taxon>
        <taxon>Pezizomycotina</taxon>
        <taxon>Sordariomycetes</taxon>
        <taxon>Hypocreomycetidae</taxon>
        <taxon>Hypocreales</taxon>
        <taxon>Hypocreaceae</taxon>
        <taxon>Cladobotryum</taxon>
    </lineage>
</organism>
<dbReference type="Proteomes" id="UP001338125">
    <property type="component" value="Unassembled WGS sequence"/>
</dbReference>
<dbReference type="EMBL" id="JAVFKD010000012">
    <property type="protein sequence ID" value="KAK5991959.1"/>
    <property type="molecule type" value="Genomic_DNA"/>
</dbReference>
<evidence type="ECO:0000313" key="1">
    <source>
        <dbReference type="EMBL" id="KAK5991959.1"/>
    </source>
</evidence>
<protein>
    <submittedName>
        <fullName evidence="1">Nonribosomal peptide synthetase dtxS1</fullName>
    </submittedName>
</protein>
<reference evidence="1 2" key="1">
    <citation type="submission" date="2024-01" db="EMBL/GenBank/DDBJ databases">
        <title>Complete genome of Cladobotryum mycophilum ATHUM6906.</title>
        <authorList>
            <person name="Christinaki A.C."/>
            <person name="Myridakis A.I."/>
            <person name="Kouvelis V.N."/>
        </authorList>
    </citation>
    <scope>NUCLEOTIDE SEQUENCE [LARGE SCALE GENOMIC DNA]</scope>
    <source>
        <strain evidence="1 2">ATHUM6906</strain>
    </source>
</reference>
<proteinExistence type="predicted"/>
<name>A0ABR0SIF7_9HYPO</name>
<keyword evidence="2" id="KW-1185">Reference proteome</keyword>
<dbReference type="Gene3D" id="3.30.559.30">
    <property type="entry name" value="Nonribosomal peptide synthetase, condensation domain"/>
    <property type="match status" value="1"/>
</dbReference>
<sequence length="395" mass="44891">MKIVGEAQKVGIELNVADIFRHPTLIDNTDHTNLGERVVEALDEKVIIEPNLHFTLLLEIDAFDADISSAEIEEILPFSSFSELWLGHALKYQTQFYDYIYADLCLTDMENIVTTNLPLAFVLLRNKTEGIRFVMRLTHCQYDGSSLPMILDSFVAGYSGEPFSQPPSYARPQSMEYWKNLLQGSSLTKLPTTELAGPFLGTRVNKDILKPQFPQRITLASILSFAWTLLLWRITGKQDIVYGHVAACRNSAFEGLQSDQTSSNLLLSVQDQFLTLGEVEYLGFREIMEHCTDWPTDMDFDSVVQHQNIDVSPEFPFGDVKREVNMFDDPDWVFPYLWVLTRPLGDHVHIRTMTPNMTEETAGALLEAYVEIIERLSASLDSSVMRSMSDIKVEI</sequence>
<dbReference type="PANTHER" id="PTHR45527">
    <property type="entry name" value="NONRIBOSOMAL PEPTIDE SYNTHETASE"/>
    <property type="match status" value="1"/>
</dbReference>
<dbReference type="InterPro" id="IPR023213">
    <property type="entry name" value="CAT-like_dom_sf"/>
</dbReference>
<dbReference type="Gene3D" id="3.30.559.10">
    <property type="entry name" value="Chloramphenicol acetyltransferase-like domain"/>
    <property type="match status" value="1"/>
</dbReference>
<evidence type="ECO:0000313" key="2">
    <source>
        <dbReference type="Proteomes" id="UP001338125"/>
    </source>
</evidence>